<evidence type="ECO:0000256" key="1">
    <source>
        <dbReference type="ARBA" id="ARBA00004141"/>
    </source>
</evidence>
<feature type="transmembrane region" description="Helical" evidence="6">
    <location>
        <begin position="15"/>
        <end position="32"/>
    </location>
</feature>
<evidence type="ECO:0000256" key="3">
    <source>
        <dbReference type="ARBA" id="ARBA00022989"/>
    </source>
</evidence>
<evidence type="ECO:0000313" key="9">
    <source>
        <dbReference type="Proteomes" id="UP001056384"/>
    </source>
</evidence>
<feature type="transmembrane region" description="Helical" evidence="6">
    <location>
        <begin position="180"/>
        <end position="201"/>
    </location>
</feature>
<reference evidence="8" key="1">
    <citation type="submission" date="2022-06" db="EMBL/GenBank/DDBJ databases">
        <title>Complete genome sequences of two strains of the flax pathogen Septoria linicola.</title>
        <authorList>
            <person name="Lapalu N."/>
            <person name="Simon A."/>
            <person name="Demenou B."/>
            <person name="Paumier D."/>
            <person name="Guillot M.-P."/>
            <person name="Gout L."/>
            <person name="Valade R."/>
        </authorList>
    </citation>
    <scope>NUCLEOTIDE SEQUENCE</scope>
    <source>
        <strain evidence="8">SE15195</strain>
    </source>
</reference>
<protein>
    <recommendedName>
        <fullName evidence="7">Rhodopsin domain-containing protein</fullName>
    </recommendedName>
</protein>
<comment type="subcellular location">
    <subcellularLocation>
        <location evidence="1">Membrane</location>
        <topology evidence="1">Multi-pass membrane protein</topology>
    </subcellularLocation>
</comment>
<feature type="domain" description="Rhodopsin" evidence="7">
    <location>
        <begin position="28"/>
        <end position="271"/>
    </location>
</feature>
<feature type="transmembrane region" description="Helical" evidence="6">
    <location>
        <begin position="44"/>
        <end position="66"/>
    </location>
</feature>
<keyword evidence="4 6" id="KW-0472">Membrane</keyword>
<dbReference type="AlphaFoldDB" id="A0A9Q9BA75"/>
<keyword evidence="9" id="KW-1185">Reference proteome</keyword>
<keyword evidence="3 6" id="KW-1133">Transmembrane helix</keyword>
<sequence>MGMAKPTTTALFTEVWTEYGISMLVLLLRFFARWRIFGIKNFDLGDVFAGFAMICYSLAAVGIYTLTNLGNNIGLNEQTAMDVPDSKLARMELGSKLAFLNWYWYITLLWSLKGVLIMVYVKLGTGIDRQEKVIKGVCGFAIASWLGSILCNTLICTPPWKSWQVKPYAGDNCTMRPANYIVIAVLNSLSDLAIIAVPMPLLFKVKVHTSRKLVLILLFSMGFFCIIATILRAYYSLISLDTLAIALGWASRETFVGTIVACAPGIKPLFSTTKWYRSSSNGSRDKLSRAAGSKYVRFSKKPSCKGADGDGTITISRSVDVYRSDHDHSPSLDAYGVEMAKWKKHGASSSYASDERVIMEEDGPELKSKGSHKSAQYSIREFFMSESPRSQDHV</sequence>
<evidence type="ECO:0000256" key="4">
    <source>
        <dbReference type="ARBA" id="ARBA00023136"/>
    </source>
</evidence>
<evidence type="ECO:0000259" key="7">
    <source>
        <dbReference type="Pfam" id="PF20684"/>
    </source>
</evidence>
<dbReference type="EMBL" id="CP099429">
    <property type="protein sequence ID" value="USW59216.1"/>
    <property type="molecule type" value="Genomic_DNA"/>
</dbReference>
<dbReference type="PANTHER" id="PTHR33048:SF152">
    <property type="entry name" value="INTEGRAL MEMBRANE PROTEIN"/>
    <property type="match status" value="1"/>
</dbReference>
<proteinExistence type="inferred from homology"/>
<dbReference type="InterPro" id="IPR052337">
    <property type="entry name" value="SAT4-like"/>
</dbReference>
<dbReference type="OrthoDB" id="2988756at2759"/>
<feature type="transmembrane region" description="Helical" evidence="6">
    <location>
        <begin position="102"/>
        <end position="121"/>
    </location>
</feature>
<dbReference type="InterPro" id="IPR049326">
    <property type="entry name" value="Rhodopsin_dom_fungi"/>
</dbReference>
<keyword evidence="2 6" id="KW-0812">Transmembrane</keyword>
<gene>
    <name evidence="8" type="ORF">Slin15195_G125350</name>
</gene>
<organism evidence="8 9">
    <name type="scientific">Septoria linicola</name>
    <dbReference type="NCBI Taxonomy" id="215465"/>
    <lineage>
        <taxon>Eukaryota</taxon>
        <taxon>Fungi</taxon>
        <taxon>Dikarya</taxon>
        <taxon>Ascomycota</taxon>
        <taxon>Pezizomycotina</taxon>
        <taxon>Dothideomycetes</taxon>
        <taxon>Dothideomycetidae</taxon>
        <taxon>Mycosphaerellales</taxon>
        <taxon>Mycosphaerellaceae</taxon>
        <taxon>Septoria</taxon>
    </lineage>
</organism>
<evidence type="ECO:0000256" key="5">
    <source>
        <dbReference type="ARBA" id="ARBA00038359"/>
    </source>
</evidence>
<dbReference type="PANTHER" id="PTHR33048">
    <property type="entry name" value="PTH11-LIKE INTEGRAL MEMBRANE PROTEIN (AFU_ORTHOLOGUE AFUA_5G11245)"/>
    <property type="match status" value="1"/>
</dbReference>
<comment type="similarity">
    <text evidence="5">Belongs to the SAT4 family.</text>
</comment>
<dbReference type="Pfam" id="PF20684">
    <property type="entry name" value="Fung_rhodopsin"/>
    <property type="match status" value="1"/>
</dbReference>
<evidence type="ECO:0000256" key="6">
    <source>
        <dbReference type="SAM" id="Phobius"/>
    </source>
</evidence>
<dbReference type="Proteomes" id="UP001056384">
    <property type="component" value="Chromosome 12"/>
</dbReference>
<dbReference type="GO" id="GO:0016020">
    <property type="term" value="C:membrane"/>
    <property type="evidence" value="ECO:0007669"/>
    <property type="project" value="UniProtKB-SubCell"/>
</dbReference>
<name>A0A9Q9BA75_9PEZI</name>
<feature type="transmembrane region" description="Helical" evidence="6">
    <location>
        <begin position="133"/>
        <end position="160"/>
    </location>
</feature>
<accession>A0A9Q9BA75</accession>
<evidence type="ECO:0000313" key="8">
    <source>
        <dbReference type="EMBL" id="USW59216.1"/>
    </source>
</evidence>
<feature type="transmembrane region" description="Helical" evidence="6">
    <location>
        <begin position="213"/>
        <end position="235"/>
    </location>
</feature>
<evidence type="ECO:0000256" key="2">
    <source>
        <dbReference type="ARBA" id="ARBA00022692"/>
    </source>
</evidence>